<gene>
    <name evidence="1" type="ORF">NJQ99_11410</name>
</gene>
<accession>A0A9J6PAC8</accession>
<comment type="caution">
    <text evidence="1">The sequence shown here is derived from an EMBL/GenBank/DDBJ whole genome shotgun (WGS) entry which is preliminary data.</text>
</comment>
<evidence type="ECO:0000313" key="2">
    <source>
        <dbReference type="Proteomes" id="UP001055804"/>
    </source>
</evidence>
<dbReference type="AlphaFoldDB" id="A0A9J6PAC8"/>
<name>A0A9J6PAC8_9PROT</name>
<reference evidence="1" key="1">
    <citation type="submission" date="2022-06" db="EMBL/GenBank/DDBJ databases">
        <title>Isolation and Genomics of Futiania mangrovii gen. nov., sp. nov., a Rare and Metabolically-versatile member in the Class Alphaproteobacteria.</title>
        <authorList>
            <person name="Liu L."/>
            <person name="Huang W.-C."/>
            <person name="Pan J."/>
            <person name="Li J."/>
            <person name="Huang Y."/>
            <person name="Du H."/>
            <person name="Liu Y."/>
            <person name="Li M."/>
        </authorList>
    </citation>
    <scope>NUCLEOTIDE SEQUENCE</scope>
    <source>
        <strain evidence="1">FT118</strain>
    </source>
</reference>
<keyword evidence="2" id="KW-1185">Reference proteome</keyword>
<protein>
    <submittedName>
        <fullName evidence="1">Uncharacterized protein</fullName>
    </submittedName>
</protein>
<evidence type="ECO:0000313" key="1">
    <source>
        <dbReference type="EMBL" id="MCP1337020.1"/>
    </source>
</evidence>
<proteinExistence type="predicted"/>
<dbReference type="RefSeq" id="WP_269332958.1">
    <property type="nucleotide sequence ID" value="NZ_JAMZFT010000002.1"/>
</dbReference>
<dbReference type="Proteomes" id="UP001055804">
    <property type="component" value="Unassembled WGS sequence"/>
</dbReference>
<sequence length="60" mass="6304">MEAAKIAAYARELFDAHGAKAEAEAAQKAQAAETAGNAATAKSWRMVQKAISEMRGAHES</sequence>
<organism evidence="1 2">
    <name type="scientific">Futiania mangrovi</name>
    <dbReference type="NCBI Taxonomy" id="2959716"/>
    <lineage>
        <taxon>Bacteria</taxon>
        <taxon>Pseudomonadati</taxon>
        <taxon>Pseudomonadota</taxon>
        <taxon>Alphaproteobacteria</taxon>
        <taxon>Futianiales</taxon>
        <taxon>Futianiaceae</taxon>
        <taxon>Futiania</taxon>
    </lineage>
</organism>
<dbReference type="EMBL" id="JAMZFT010000002">
    <property type="protein sequence ID" value="MCP1337020.1"/>
    <property type="molecule type" value="Genomic_DNA"/>
</dbReference>